<keyword evidence="2" id="KW-1185">Reference proteome</keyword>
<accession>A0A9W4WHA1</accession>
<dbReference type="OrthoDB" id="2358003at2759"/>
<sequence>MDLHLMVWIDNFTSFYMGDKYSDIQIFEYIRGCEIKYPSTEVEFKVKTVLKIFTLREILFNRTKSNPDLMQKLNLISFLLFKTFIKYDASLHKLHLNIKFSYPNQHMSEFYELILNNQNFFSKLKYFTLGLEKNNIVTQEYLEQSILFQHFLSHLPKICTSIKYLELNIPYDIYIQLLKEIKNLFKSQKDLLKIQSVYGGKKNNLTEYLPFCSNTLTTINFYTIFFSNEISFNGLERLTHIKCLEFQHCVEEFFESIIQNCERIKFFHLTAIEHSHIPQLFRLITLLNDHLKYLTLEDFTKEELRFEVLTQEIKQFVTMKDYKDWVIKPSLLDGTLN</sequence>
<evidence type="ECO:0000313" key="2">
    <source>
        <dbReference type="Proteomes" id="UP001153678"/>
    </source>
</evidence>
<proteinExistence type="predicted"/>
<dbReference type="EMBL" id="CAMKVN010000009">
    <property type="protein sequence ID" value="CAI2161638.1"/>
    <property type="molecule type" value="Genomic_DNA"/>
</dbReference>
<dbReference type="AlphaFoldDB" id="A0A9W4WHA1"/>
<dbReference type="Proteomes" id="UP001153678">
    <property type="component" value="Unassembled WGS sequence"/>
</dbReference>
<organism evidence="1 2">
    <name type="scientific">Funneliformis geosporum</name>
    <dbReference type="NCBI Taxonomy" id="1117311"/>
    <lineage>
        <taxon>Eukaryota</taxon>
        <taxon>Fungi</taxon>
        <taxon>Fungi incertae sedis</taxon>
        <taxon>Mucoromycota</taxon>
        <taxon>Glomeromycotina</taxon>
        <taxon>Glomeromycetes</taxon>
        <taxon>Glomerales</taxon>
        <taxon>Glomeraceae</taxon>
        <taxon>Funneliformis</taxon>
    </lineage>
</organism>
<name>A0A9W4WHA1_9GLOM</name>
<comment type="caution">
    <text evidence="1">The sequence shown here is derived from an EMBL/GenBank/DDBJ whole genome shotgun (WGS) entry which is preliminary data.</text>
</comment>
<evidence type="ECO:0000313" key="1">
    <source>
        <dbReference type="EMBL" id="CAI2161638.1"/>
    </source>
</evidence>
<protein>
    <submittedName>
        <fullName evidence="1">17228_t:CDS:1</fullName>
    </submittedName>
</protein>
<reference evidence="1" key="1">
    <citation type="submission" date="2022-08" db="EMBL/GenBank/DDBJ databases">
        <authorList>
            <person name="Kallberg Y."/>
            <person name="Tangrot J."/>
            <person name="Rosling A."/>
        </authorList>
    </citation>
    <scope>NUCLEOTIDE SEQUENCE</scope>
    <source>
        <strain evidence="1">Wild A</strain>
    </source>
</reference>
<gene>
    <name evidence="1" type="ORF">FWILDA_LOCUS153</name>
</gene>